<dbReference type="Proteomes" id="UP001144352">
    <property type="component" value="Unassembled WGS sequence"/>
</dbReference>
<accession>A0A9W6FZC9</accession>
<dbReference type="Pfam" id="PF13411">
    <property type="entry name" value="MerR_1"/>
    <property type="match status" value="1"/>
</dbReference>
<dbReference type="Gene3D" id="1.10.1660.10">
    <property type="match status" value="1"/>
</dbReference>
<dbReference type="RefSeq" id="WP_214185933.1">
    <property type="nucleotide sequence ID" value="NZ_BSDS01000001.1"/>
</dbReference>
<proteinExistence type="predicted"/>
<name>A0A9W6FZC9_9BACT</name>
<sequence length="151" mass="17100">MRYTQEQTREIVGLSVETLRHWRHVVTYLRPKTGKAARYTFSDLISLSVVREVTNAGVPISGIVGGLDELFKLLSKTFWQNLRGKFIALSHNSAVIVSESNWHEVAEKGVTIIISCDIVLVRLQDELYPVIEIPSQRMLPFPPKAVKGNRQ</sequence>
<keyword evidence="3" id="KW-1185">Reference proteome</keyword>
<dbReference type="SUPFAM" id="SSF46955">
    <property type="entry name" value="Putative DNA-binding domain"/>
    <property type="match status" value="1"/>
</dbReference>
<dbReference type="GO" id="GO:0003677">
    <property type="term" value="F:DNA binding"/>
    <property type="evidence" value="ECO:0007669"/>
    <property type="project" value="InterPro"/>
</dbReference>
<comment type="caution">
    <text evidence="2">The sequence shown here is derived from an EMBL/GenBank/DDBJ whole genome shotgun (WGS) entry which is preliminary data.</text>
</comment>
<reference evidence="2" key="1">
    <citation type="submission" date="2022-12" db="EMBL/GenBank/DDBJ databases">
        <title>Reference genome sequencing for broad-spectrum identification of bacterial and archaeal isolates by mass spectrometry.</title>
        <authorList>
            <person name="Sekiguchi Y."/>
            <person name="Tourlousse D.M."/>
        </authorList>
    </citation>
    <scope>NUCLEOTIDE SEQUENCE</scope>
    <source>
        <strain evidence="2">H2</strain>
    </source>
</reference>
<feature type="domain" description="HTH merR-type" evidence="1">
    <location>
        <begin position="3"/>
        <end position="65"/>
    </location>
</feature>
<evidence type="ECO:0000259" key="1">
    <source>
        <dbReference type="Pfam" id="PF13411"/>
    </source>
</evidence>
<dbReference type="InterPro" id="IPR000551">
    <property type="entry name" value="MerR-type_HTH_dom"/>
</dbReference>
<evidence type="ECO:0000313" key="3">
    <source>
        <dbReference type="Proteomes" id="UP001144352"/>
    </source>
</evidence>
<protein>
    <recommendedName>
        <fullName evidence="1">HTH merR-type domain-containing protein</fullName>
    </recommendedName>
</protein>
<dbReference type="GO" id="GO:0006355">
    <property type="term" value="P:regulation of DNA-templated transcription"/>
    <property type="evidence" value="ECO:0007669"/>
    <property type="project" value="InterPro"/>
</dbReference>
<dbReference type="EMBL" id="BSDS01000001">
    <property type="protein sequence ID" value="GLI37553.1"/>
    <property type="molecule type" value="Genomic_DNA"/>
</dbReference>
<dbReference type="InterPro" id="IPR009061">
    <property type="entry name" value="DNA-bd_dom_put_sf"/>
</dbReference>
<organism evidence="2 3">
    <name type="scientific">Geobacter hydrogenophilus</name>
    <dbReference type="NCBI Taxonomy" id="40983"/>
    <lineage>
        <taxon>Bacteria</taxon>
        <taxon>Pseudomonadati</taxon>
        <taxon>Thermodesulfobacteriota</taxon>
        <taxon>Desulfuromonadia</taxon>
        <taxon>Geobacterales</taxon>
        <taxon>Geobacteraceae</taxon>
        <taxon>Geobacter</taxon>
    </lineage>
</organism>
<evidence type="ECO:0000313" key="2">
    <source>
        <dbReference type="EMBL" id="GLI37553.1"/>
    </source>
</evidence>
<dbReference type="AlphaFoldDB" id="A0A9W6FZC9"/>
<gene>
    <name evidence="2" type="ORF">GHYDROH2_10540</name>
</gene>